<dbReference type="InterPro" id="IPR025617">
    <property type="entry name" value="YqzL"/>
</dbReference>
<dbReference type="Pfam" id="PF14006">
    <property type="entry name" value="YqzL"/>
    <property type="match status" value="1"/>
</dbReference>
<evidence type="ECO:0000313" key="1">
    <source>
        <dbReference type="EMBL" id="SFE29068.1"/>
    </source>
</evidence>
<dbReference type="OrthoDB" id="1650227at2"/>
<gene>
    <name evidence="1" type="ORF">SAMN05192532_101148</name>
</gene>
<dbReference type="Proteomes" id="UP000199516">
    <property type="component" value="Unassembled WGS sequence"/>
</dbReference>
<name>A0A1I1ZCM4_9BACI</name>
<dbReference type="STRING" id="930128.SAMN05192532_101148"/>
<organism evidence="1 2">
    <name type="scientific">Alteribacillus iranensis</name>
    <dbReference type="NCBI Taxonomy" id="930128"/>
    <lineage>
        <taxon>Bacteria</taxon>
        <taxon>Bacillati</taxon>
        <taxon>Bacillota</taxon>
        <taxon>Bacilli</taxon>
        <taxon>Bacillales</taxon>
        <taxon>Bacillaceae</taxon>
        <taxon>Alteribacillus</taxon>
    </lineage>
</organism>
<sequence>MFQQPDAYWDYFFLTGNIDAYLISKQLEQHHQSENDQDISLEEDNW</sequence>
<dbReference type="EMBL" id="FONT01000001">
    <property type="protein sequence ID" value="SFE29068.1"/>
    <property type="molecule type" value="Genomic_DNA"/>
</dbReference>
<reference evidence="1 2" key="1">
    <citation type="submission" date="2016-10" db="EMBL/GenBank/DDBJ databases">
        <authorList>
            <person name="de Groot N.N."/>
        </authorList>
    </citation>
    <scope>NUCLEOTIDE SEQUENCE [LARGE SCALE GENOMIC DNA]</scope>
    <source>
        <strain evidence="1 2">DSM 23995</strain>
    </source>
</reference>
<proteinExistence type="predicted"/>
<protein>
    <submittedName>
        <fullName evidence="1">YqzL-like protein</fullName>
    </submittedName>
</protein>
<accession>A0A1I1ZCM4</accession>
<evidence type="ECO:0000313" key="2">
    <source>
        <dbReference type="Proteomes" id="UP000199516"/>
    </source>
</evidence>
<keyword evidence="2" id="KW-1185">Reference proteome</keyword>
<dbReference type="AlphaFoldDB" id="A0A1I1ZCM4"/>
<dbReference type="RefSeq" id="WP_091656140.1">
    <property type="nucleotide sequence ID" value="NZ_FONT01000001.1"/>
</dbReference>